<reference evidence="2" key="1">
    <citation type="journal article" date="2022" name="Int. J. Mol. Sci.">
        <title>Draft Genome of Tanacetum Coccineum: Genomic Comparison of Closely Related Tanacetum-Family Plants.</title>
        <authorList>
            <person name="Yamashiro T."/>
            <person name="Shiraishi A."/>
            <person name="Nakayama K."/>
            <person name="Satake H."/>
        </authorList>
    </citation>
    <scope>NUCLEOTIDE SEQUENCE</scope>
</reference>
<feature type="compositionally biased region" description="Basic and acidic residues" evidence="1">
    <location>
        <begin position="401"/>
        <end position="410"/>
    </location>
</feature>
<evidence type="ECO:0000256" key="1">
    <source>
        <dbReference type="SAM" id="MobiDB-lite"/>
    </source>
</evidence>
<evidence type="ECO:0000313" key="3">
    <source>
        <dbReference type="Proteomes" id="UP001151760"/>
    </source>
</evidence>
<reference evidence="2" key="2">
    <citation type="submission" date="2022-01" db="EMBL/GenBank/DDBJ databases">
        <authorList>
            <person name="Yamashiro T."/>
            <person name="Shiraishi A."/>
            <person name="Satake H."/>
            <person name="Nakayama K."/>
        </authorList>
    </citation>
    <scope>NUCLEOTIDE SEQUENCE</scope>
</reference>
<feature type="compositionally biased region" description="Polar residues" evidence="1">
    <location>
        <begin position="70"/>
        <end position="86"/>
    </location>
</feature>
<sequence>MQGGHTLQSVISLCTRVTNQAKEIKHLKAQIKKLKKKAKPVITHHRAWMKSVSLKQRLTGKKSLKKNWMQKESVSKQGRKSCQTEPSVHKDPLFDELPDDTLDYIRFIANYFIAGNLKMVVKSIISQRIPEFIMALPQRQADVHQDELCKPNKRYALMDANKKIDLDNPLYPNESKIMFSEMVPFFLNTLGFTLDLRLPSNFKTTGLVQPWQRLGKIYARCLTTRVTSHDQPPLQIMQMLYCFVNNIHVDYAEALWEGLHYALEHLSTQIPYPSFTKLIIGHYMTVFPEISRRARDKHHNLEDDALVKNIFNSWKHKDSVGMKTSKEIEKVVEGAENVEIGEVDSSTLRQNDNPIIPDTRLEPKSNKESPEVEITDGKQPVNVIEEEEESPEDDYELRIREKGKHVEESRSTPSFTKIRSPRTHSTLVSSDTKKLQELMVSNPPPSSSTPSSFSSKSNITATNRLLSLLKPNPGHFKRYMSFFDELQG</sequence>
<feature type="region of interest" description="Disordered" evidence="1">
    <location>
        <begin position="438"/>
        <end position="457"/>
    </location>
</feature>
<accession>A0ABQ5G4I5</accession>
<keyword evidence="3" id="KW-1185">Reference proteome</keyword>
<feature type="compositionally biased region" description="Low complexity" evidence="1">
    <location>
        <begin position="448"/>
        <end position="457"/>
    </location>
</feature>
<comment type="caution">
    <text evidence="2">The sequence shown here is derived from an EMBL/GenBank/DDBJ whole genome shotgun (WGS) entry which is preliminary data.</text>
</comment>
<proteinExistence type="predicted"/>
<organism evidence="2 3">
    <name type="scientific">Tanacetum coccineum</name>
    <dbReference type="NCBI Taxonomy" id="301880"/>
    <lineage>
        <taxon>Eukaryota</taxon>
        <taxon>Viridiplantae</taxon>
        <taxon>Streptophyta</taxon>
        <taxon>Embryophyta</taxon>
        <taxon>Tracheophyta</taxon>
        <taxon>Spermatophyta</taxon>
        <taxon>Magnoliopsida</taxon>
        <taxon>eudicotyledons</taxon>
        <taxon>Gunneridae</taxon>
        <taxon>Pentapetalae</taxon>
        <taxon>asterids</taxon>
        <taxon>campanulids</taxon>
        <taxon>Asterales</taxon>
        <taxon>Asteraceae</taxon>
        <taxon>Asteroideae</taxon>
        <taxon>Anthemideae</taxon>
        <taxon>Anthemidinae</taxon>
        <taxon>Tanacetum</taxon>
    </lineage>
</organism>
<protein>
    <submittedName>
        <fullName evidence="2">Uncharacterized protein</fullName>
    </submittedName>
</protein>
<evidence type="ECO:0000313" key="2">
    <source>
        <dbReference type="EMBL" id="GJT70550.1"/>
    </source>
</evidence>
<feature type="region of interest" description="Disordered" evidence="1">
    <location>
        <begin position="401"/>
        <end position="432"/>
    </location>
</feature>
<feature type="region of interest" description="Disordered" evidence="1">
    <location>
        <begin position="67"/>
        <end position="89"/>
    </location>
</feature>
<dbReference type="EMBL" id="BQNB010018087">
    <property type="protein sequence ID" value="GJT70550.1"/>
    <property type="molecule type" value="Genomic_DNA"/>
</dbReference>
<feature type="compositionally biased region" description="Polar residues" evidence="1">
    <location>
        <begin position="411"/>
        <end position="430"/>
    </location>
</feature>
<gene>
    <name evidence="2" type="ORF">Tco_1029836</name>
</gene>
<feature type="region of interest" description="Disordered" evidence="1">
    <location>
        <begin position="345"/>
        <end position="375"/>
    </location>
</feature>
<name>A0ABQ5G4I5_9ASTR</name>
<dbReference type="Proteomes" id="UP001151760">
    <property type="component" value="Unassembled WGS sequence"/>
</dbReference>
<feature type="compositionally biased region" description="Basic and acidic residues" evidence="1">
    <location>
        <begin position="359"/>
        <end position="370"/>
    </location>
</feature>